<dbReference type="InterPro" id="IPR050930">
    <property type="entry name" value="MFS_Vesicular_Transporter"/>
</dbReference>
<evidence type="ECO:0000256" key="6">
    <source>
        <dbReference type="SAM" id="Phobius"/>
    </source>
</evidence>
<dbReference type="AlphaFoldDB" id="A0A662Z2M1"/>
<evidence type="ECO:0000256" key="4">
    <source>
        <dbReference type="ARBA" id="ARBA00022989"/>
    </source>
</evidence>
<reference evidence="8 9" key="1">
    <citation type="submission" date="2016-10" db="EMBL/GenBank/DDBJ databases">
        <authorList>
            <person name="Varghese N."/>
            <person name="Submissions S."/>
        </authorList>
    </citation>
    <scope>NUCLEOTIDE SEQUENCE [LARGE SCALE GENOMIC DNA]</scope>
    <source>
        <strain evidence="8 9">IBRC-M10081</strain>
    </source>
</reference>
<dbReference type="PANTHER" id="PTHR23506:SF23">
    <property type="entry name" value="GH10249P"/>
    <property type="match status" value="1"/>
</dbReference>
<dbReference type="InterPro" id="IPR036259">
    <property type="entry name" value="MFS_trans_sf"/>
</dbReference>
<evidence type="ECO:0000256" key="3">
    <source>
        <dbReference type="ARBA" id="ARBA00022692"/>
    </source>
</evidence>
<keyword evidence="3 6" id="KW-0812">Transmembrane</keyword>
<comment type="subcellular location">
    <subcellularLocation>
        <location evidence="1">Cell membrane</location>
        <topology evidence="1">Multi-pass membrane protein</topology>
    </subcellularLocation>
</comment>
<dbReference type="Proteomes" id="UP000243605">
    <property type="component" value="Unassembled WGS sequence"/>
</dbReference>
<evidence type="ECO:0000256" key="5">
    <source>
        <dbReference type="ARBA" id="ARBA00023136"/>
    </source>
</evidence>
<feature type="transmembrane region" description="Helical" evidence="6">
    <location>
        <begin position="7"/>
        <end position="29"/>
    </location>
</feature>
<feature type="transmembrane region" description="Helical" evidence="6">
    <location>
        <begin position="363"/>
        <end position="381"/>
    </location>
</feature>
<dbReference type="EMBL" id="FOIT01000002">
    <property type="protein sequence ID" value="SEV96022.1"/>
    <property type="molecule type" value="Genomic_DNA"/>
</dbReference>
<evidence type="ECO:0000256" key="1">
    <source>
        <dbReference type="ARBA" id="ARBA00004651"/>
    </source>
</evidence>
<feature type="transmembrane region" description="Helical" evidence="6">
    <location>
        <begin position="73"/>
        <end position="92"/>
    </location>
</feature>
<protein>
    <submittedName>
        <fullName evidence="8">Multidrug resistance protein</fullName>
    </submittedName>
</protein>
<dbReference type="Pfam" id="PF07690">
    <property type="entry name" value="MFS_1"/>
    <property type="match status" value="1"/>
</dbReference>
<evidence type="ECO:0000256" key="2">
    <source>
        <dbReference type="ARBA" id="ARBA00022448"/>
    </source>
</evidence>
<proteinExistence type="predicted"/>
<dbReference type="RefSeq" id="WP_091474507.1">
    <property type="nucleotide sequence ID" value="NZ_FOIT01000002.1"/>
</dbReference>
<name>A0A662Z2M1_9STAP</name>
<keyword evidence="4 6" id="KW-1133">Transmembrane helix</keyword>
<dbReference type="OrthoDB" id="9793283at2"/>
<feature type="transmembrane region" description="Helical" evidence="6">
    <location>
        <begin position="161"/>
        <end position="182"/>
    </location>
</feature>
<accession>A0A662Z2M1</accession>
<dbReference type="InterPro" id="IPR020846">
    <property type="entry name" value="MFS_dom"/>
</dbReference>
<feature type="transmembrane region" description="Helical" evidence="6">
    <location>
        <begin position="41"/>
        <end position="61"/>
    </location>
</feature>
<dbReference type="PROSITE" id="PS50850">
    <property type="entry name" value="MFS"/>
    <property type="match status" value="1"/>
</dbReference>
<dbReference type="InterPro" id="IPR001958">
    <property type="entry name" value="Tet-R_TetA/multi-R_MdtG-like"/>
</dbReference>
<keyword evidence="5 6" id="KW-0472">Membrane</keyword>
<evidence type="ECO:0000313" key="8">
    <source>
        <dbReference type="EMBL" id="SEV96022.1"/>
    </source>
</evidence>
<dbReference type="SUPFAM" id="SSF103473">
    <property type="entry name" value="MFS general substrate transporter"/>
    <property type="match status" value="1"/>
</dbReference>
<keyword evidence="9" id="KW-1185">Reference proteome</keyword>
<dbReference type="InterPro" id="IPR011701">
    <property type="entry name" value="MFS"/>
</dbReference>
<evidence type="ECO:0000313" key="9">
    <source>
        <dbReference type="Proteomes" id="UP000243605"/>
    </source>
</evidence>
<keyword evidence="2" id="KW-0813">Transport</keyword>
<dbReference type="Gene3D" id="1.20.1250.20">
    <property type="entry name" value="MFS general substrate transporter like domains"/>
    <property type="match status" value="1"/>
</dbReference>
<feature type="transmembrane region" description="Helical" evidence="6">
    <location>
        <begin position="132"/>
        <end position="155"/>
    </location>
</feature>
<evidence type="ECO:0000259" key="7">
    <source>
        <dbReference type="PROSITE" id="PS50850"/>
    </source>
</evidence>
<dbReference type="GO" id="GO:0005886">
    <property type="term" value="C:plasma membrane"/>
    <property type="evidence" value="ECO:0007669"/>
    <property type="project" value="UniProtKB-SubCell"/>
</dbReference>
<feature type="transmembrane region" description="Helical" evidence="6">
    <location>
        <begin position="203"/>
        <end position="224"/>
    </location>
</feature>
<dbReference type="PRINTS" id="PR01035">
    <property type="entry name" value="TCRTETA"/>
</dbReference>
<dbReference type="PANTHER" id="PTHR23506">
    <property type="entry name" value="GH10249P"/>
    <property type="match status" value="1"/>
</dbReference>
<feature type="transmembrane region" description="Helical" evidence="6">
    <location>
        <begin position="98"/>
        <end position="120"/>
    </location>
</feature>
<feature type="domain" description="Major facilitator superfamily (MFS) profile" evidence="7">
    <location>
        <begin position="7"/>
        <end position="385"/>
    </location>
</feature>
<organism evidence="8 9">
    <name type="scientific">Aliicoccus persicus</name>
    <dbReference type="NCBI Taxonomy" id="930138"/>
    <lineage>
        <taxon>Bacteria</taxon>
        <taxon>Bacillati</taxon>
        <taxon>Bacillota</taxon>
        <taxon>Bacilli</taxon>
        <taxon>Bacillales</taxon>
        <taxon>Staphylococcaceae</taxon>
        <taxon>Aliicoccus</taxon>
    </lineage>
</organism>
<sequence length="388" mass="42723">MKQLNQKLLLIMIIQFLIYFGFSMVIPVVPELVTELGVSTVHVGWLLATYSIAGFIVAPLFGRLSDKYGRRPVLLGGLIVFSLSFLFFGLYIDNLVIMYIARVFGGIASGALYTATTSMVADISSREERTRYMGLIGMSIGLGFIFGPGVGGILGDINLSFAFYMTAAVLAGAFVFALIKIEETYKPSTENPVSQLRIVPSEYFLKPVGILLITTFVIMFTMSGMESTFQLLTIELISITPTQMGVLFLIGGLLNAAVQGGYIRTLKPHQEYPVMIAGQMMTIIAFIMLPFVPNLWFAGIALILLMLGNALARTLLTSLITREAEDHEMGRMTSTTYALDSLGRILGPLTFNLLFVVYLGLPFWLGALITILSTFFIYQYFRKRGATA</sequence>
<gene>
    <name evidence="8" type="ORF">SAMN05192557_1012</name>
</gene>
<dbReference type="GO" id="GO:0022857">
    <property type="term" value="F:transmembrane transporter activity"/>
    <property type="evidence" value="ECO:0007669"/>
    <property type="project" value="InterPro"/>
</dbReference>
<feature type="transmembrane region" description="Helical" evidence="6">
    <location>
        <begin position="244"/>
        <end position="263"/>
    </location>
</feature>
<dbReference type="CDD" id="cd17325">
    <property type="entry name" value="MFS_MdtG_SLC18_like"/>
    <property type="match status" value="1"/>
</dbReference>